<evidence type="ECO:0000313" key="13">
    <source>
        <dbReference type="EMBL" id="AUD78549.1"/>
    </source>
</evidence>
<dbReference type="NCBIfam" id="NF008140">
    <property type="entry name" value="PRK10888.1"/>
    <property type="match status" value="1"/>
</dbReference>
<sequence length="323" mass="35334">MMTLDQIRALVADDFDATNQIILDRLQSDVVLVNQVGQYIVAAGGKRLRPMLLLLAAKSLNYQGKFHPNLAAVIELIHTATLLHDDVVDESDLRRGRQTANAMFGNQASVLVGDYLYSRSFQMMVEVGEMRVMEVLSQTTNEVAAGEVLQLMNVNDPDVDEASYYQVIERKTAILFAAATQLAAILAGANSDIENGLREYGLQLGNAFQLIDDALDYAADTQELGKNVGDDLAEGKPTLPLIYAMQHASESDALMIRQAIEQGGLDNMEAILQVIEQTGAIEYTYQSAEKAVAKAIEALQPLPESQYKQALIGIAELSLRRNS</sequence>
<evidence type="ECO:0000256" key="11">
    <source>
        <dbReference type="ARBA" id="ARBA00083124"/>
    </source>
</evidence>
<dbReference type="PANTHER" id="PTHR12001:SF69">
    <property type="entry name" value="ALL TRANS-POLYPRENYL-DIPHOSPHATE SYNTHASE PDSS1"/>
    <property type="match status" value="1"/>
</dbReference>
<comment type="cofactor">
    <cofactor evidence="1">
        <name>Mg(2+)</name>
        <dbReference type="ChEBI" id="CHEBI:18420"/>
    </cofactor>
</comment>
<evidence type="ECO:0000256" key="2">
    <source>
        <dbReference type="ARBA" id="ARBA00006706"/>
    </source>
</evidence>
<evidence type="ECO:0000256" key="3">
    <source>
        <dbReference type="ARBA" id="ARBA00022679"/>
    </source>
</evidence>
<dbReference type="InterPro" id="IPR033749">
    <property type="entry name" value="Polyprenyl_synt_CS"/>
</dbReference>
<dbReference type="CDD" id="cd00685">
    <property type="entry name" value="Trans_IPPS_HT"/>
    <property type="match status" value="1"/>
</dbReference>
<dbReference type="Gene3D" id="1.10.600.10">
    <property type="entry name" value="Farnesyl Diphosphate Synthase"/>
    <property type="match status" value="1"/>
</dbReference>
<dbReference type="OrthoDB" id="9805316at2"/>
<evidence type="ECO:0000313" key="14">
    <source>
        <dbReference type="Proteomes" id="UP000232693"/>
    </source>
</evidence>
<comment type="similarity">
    <text evidence="2 12">Belongs to the FPP/GGPP synthase family.</text>
</comment>
<gene>
    <name evidence="13" type="ORF">CW740_04480</name>
</gene>
<evidence type="ECO:0000256" key="9">
    <source>
        <dbReference type="ARBA" id="ARBA00072473"/>
    </source>
</evidence>
<dbReference type="SFLD" id="SFLDS00005">
    <property type="entry name" value="Isoprenoid_Synthase_Type_I"/>
    <property type="match status" value="1"/>
</dbReference>
<dbReference type="InterPro" id="IPR008949">
    <property type="entry name" value="Isoprenoid_synthase_dom_sf"/>
</dbReference>
<evidence type="ECO:0000256" key="8">
    <source>
        <dbReference type="ARBA" id="ARBA00066511"/>
    </source>
</evidence>
<reference evidence="13 14" key="1">
    <citation type="submission" date="2017-12" db="EMBL/GenBank/DDBJ databases">
        <title>Kangiella profundi FT102 completed genome.</title>
        <authorList>
            <person name="Xu J."/>
            <person name="Wang J."/>
            <person name="Lu Y."/>
        </authorList>
    </citation>
    <scope>NUCLEOTIDE SEQUENCE [LARGE SCALE GENOMIC DNA]</scope>
    <source>
        <strain evidence="13 14">FT102</strain>
    </source>
</reference>
<evidence type="ECO:0000256" key="12">
    <source>
        <dbReference type="RuleBase" id="RU004466"/>
    </source>
</evidence>
<dbReference type="EMBL" id="CP025120">
    <property type="protein sequence ID" value="AUD78549.1"/>
    <property type="molecule type" value="Genomic_DNA"/>
</dbReference>
<keyword evidence="5" id="KW-0460">Magnesium</keyword>
<keyword evidence="4" id="KW-0479">Metal-binding</keyword>
<dbReference type="KEGG" id="kpd:CW740_04480"/>
<evidence type="ECO:0000256" key="4">
    <source>
        <dbReference type="ARBA" id="ARBA00022723"/>
    </source>
</evidence>
<comment type="catalytic activity">
    <reaction evidence="6">
        <text>5 isopentenyl diphosphate + (2E,6E)-farnesyl diphosphate = all-trans-octaprenyl diphosphate + 5 diphosphate</text>
        <dbReference type="Rhea" id="RHEA:27798"/>
        <dbReference type="ChEBI" id="CHEBI:33019"/>
        <dbReference type="ChEBI" id="CHEBI:57711"/>
        <dbReference type="ChEBI" id="CHEBI:128769"/>
        <dbReference type="ChEBI" id="CHEBI:175763"/>
        <dbReference type="EC" id="2.5.1.90"/>
    </reaction>
</comment>
<dbReference type="AlphaFoldDB" id="A0A2K9AXE6"/>
<evidence type="ECO:0000256" key="10">
    <source>
        <dbReference type="ARBA" id="ARBA00079637"/>
    </source>
</evidence>
<dbReference type="FunFam" id="1.10.600.10:FF:000002">
    <property type="entry name" value="Octaprenyl diphosphate synthase"/>
    <property type="match status" value="1"/>
</dbReference>
<dbReference type="GO" id="GO:0106350">
    <property type="term" value="F:all-trans-octaprenyl-diphosphate synthase activity"/>
    <property type="evidence" value="ECO:0007669"/>
    <property type="project" value="UniProtKB-EC"/>
</dbReference>
<proteinExistence type="inferred from homology"/>
<keyword evidence="3 12" id="KW-0808">Transferase</keyword>
<dbReference type="GO" id="GO:0046872">
    <property type="term" value="F:metal ion binding"/>
    <property type="evidence" value="ECO:0007669"/>
    <property type="project" value="UniProtKB-KW"/>
</dbReference>
<organism evidence="13 14">
    <name type="scientific">Kangiella profundi</name>
    <dbReference type="NCBI Taxonomy" id="1561924"/>
    <lineage>
        <taxon>Bacteria</taxon>
        <taxon>Pseudomonadati</taxon>
        <taxon>Pseudomonadota</taxon>
        <taxon>Gammaproteobacteria</taxon>
        <taxon>Kangiellales</taxon>
        <taxon>Kangiellaceae</taxon>
        <taxon>Kangiella</taxon>
    </lineage>
</organism>
<keyword evidence="14" id="KW-1185">Reference proteome</keyword>
<dbReference type="SUPFAM" id="SSF48576">
    <property type="entry name" value="Terpenoid synthases"/>
    <property type="match status" value="1"/>
</dbReference>
<dbReference type="PANTHER" id="PTHR12001">
    <property type="entry name" value="GERANYLGERANYL PYROPHOSPHATE SYNTHASE"/>
    <property type="match status" value="1"/>
</dbReference>
<dbReference type="EC" id="2.5.1.90" evidence="8"/>
<dbReference type="InterPro" id="IPR000092">
    <property type="entry name" value="Polyprenyl_synt"/>
</dbReference>
<dbReference type="GO" id="GO:0008299">
    <property type="term" value="P:isoprenoid biosynthetic process"/>
    <property type="evidence" value="ECO:0007669"/>
    <property type="project" value="InterPro"/>
</dbReference>
<dbReference type="Proteomes" id="UP000232693">
    <property type="component" value="Chromosome"/>
</dbReference>
<accession>A0A2K9AXE6</accession>
<evidence type="ECO:0000256" key="5">
    <source>
        <dbReference type="ARBA" id="ARBA00022842"/>
    </source>
</evidence>
<evidence type="ECO:0000256" key="1">
    <source>
        <dbReference type="ARBA" id="ARBA00001946"/>
    </source>
</evidence>
<evidence type="ECO:0000256" key="6">
    <source>
        <dbReference type="ARBA" id="ARBA00051506"/>
    </source>
</evidence>
<evidence type="ECO:0000256" key="7">
    <source>
        <dbReference type="ARBA" id="ARBA00055029"/>
    </source>
</evidence>
<comment type="function">
    <text evidence="7">Supplies octaprenyl diphosphate, the precursor for the side chain of the isoprenoid quinones ubiquinone and menaquinone.</text>
</comment>
<protein>
    <recommendedName>
        <fullName evidence="9">Octaprenyl diphosphate synthase</fullName>
        <ecNumber evidence="8">2.5.1.90</ecNumber>
    </recommendedName>
    <alternativeName>
        <fullName evidence="11">All-trans-octaprenyl-diphosphate synthase</fullName>
    </alternativeName>
    <alternativeName>
        <fullName evidence="10">Octaprenyl pyrophosphate synthase</fullName>
    </alternativeName>
</protein>
<name>A0A2K9AXE6_9GAMM</name>
<dbReference type="PROSITE" id="PS00723">
    <property type="entry name" value="POLYPRENYL_SYNTHASE_1"/>
    <property type="match status" value="1"/>
</dbReference>
<dbReference type="Pfam" id="PF00348">
    <property type="entry name" value="polyprenyl_synt"/>
    <property type="match status" value="1"/>
</dbReference>